<dbReference type="InterPro" id="IPR014748">
    <property type="entry name" value="Enoyl-CoA_hydra_C"/>
</dbReference>
<dbReference type="FunFam" id="3.90.226.10:FF:000009">
    <property type="entry name" value="Carnitinyl-CoA dehydratase"/>
    <property type="match status" value="1"/>
</dbReference>
<dbReference type="InterPro" id="IPR029045">
    <property type="entry name" value="ClpP/crotonase-like_dom_sf"/>
</dbReference>
<dbReference type="Gene3D" id="1.10.12.10">
    <property type="entry name" value="Lyase 2-enoyl-coa Hydratase, Chain A, domain 2"/>
    <property type="match status" value="1"/>
</dbReference>
<evidence type="ECO:0000256" key="2">
    <source>
        <dbReference type="ARBA" id="ARBA00023239"/>
    </source>
</evidence>
<evidence type="ECO:0000256" key="1">
    <source>
        <dbReference type="ARBA" id="ARBA00005254"/>
    </source>
</evidence>
<organism evidence="4 5">
    <name type="scientific">Paracoccus versutus</name>
    <name type="common">Thiobacillus versutus</name>
    <dbReference type="NCBI Taxonomy" id="34007"/>
    <lineage>
        <taxon>Bacteria</taxon>
        <taxon>Pseudomonadati</taxon>
        <taxon>Pseudomonadota</taxon>
        <taxon>Alphaproteobacteria</taxon>
        <taxon>Rhodobacterales</taxon>
        <taxon>Paracoccaceae</taxon>
        <taxon>Paracoccus</taxon>
    </lineage>
</organism>
<dbReference type="GO" id="GO:0016836">
    <property type="term" value="F:hydro-lyase activity"/>
    <property type="evidence" value="ECO:0007669"/>
    <property type="project" value="UniProtKB-ARBA"/>
</dbReference>
<dbReference type="Pfam" id="PF00378">
    <property type="entry name" value="ECH_1"/>
    <property type="match status" value="1"/>
</dbReference>
<sequence length="261" mass="28035">MSDKGSQFVHSTLHDNGVIVVTINRPARRNALNLEIKRKLADAVLAADRDDAVRVIVLVGADRCFVAGTDLDEQIEMSPTDHILLETDGIFSALRRCTKPLIAAVEGYALGGGCEIALACDLIVAGRTAKFGLPEVRLGVMPGAGGTQRLMRTIGRYKTMRIVLTGEFIEAQDAYDMGFVSEVTEDGGALDRALEQAGRIAAMPPLSVKSIKEVAQAGADMSLDAALLLERKAFQVLFDSADQSEGMGAFVEKRKPVFKGR</sequence>
<dbReference type="InterPro" id="IPR001753">
    <property type="entry name" value="Enoyl-CoA_hydra/iso"/>
</dbReference>
<dbReference type="PANTHER" id="PTHR11941">
    <property type="entry name" value="ENOYL-COA HYDRATASE-RELATED"/>
    <property type="match status" value="1"/>
</dbReference>
<dbReference type="PANTHER" id="PTHR11941:SF54">
    <property type="entry name" value="ENOYL-COA HYDRATASE, MITOCHONDRIAL"/>
    <property type="match status" value="1"/>
</dbReference>
<dbReference type="GO" id="GO:0006635">
    <property type="term" value="P:fatty acid beta-oxidation"/>
    <property type="evidence" value="ECO:0007669"/>
    <property type="project" value="TreeGrafter"/>
</dbReference>
<dbReference type="NCBIfam" id="NF006007">
    <property type="entry name" value="PRK08138.1"/>
    <property type="match status" value="1"/>
</dbReference>
<comment type="similarity">
    <text evidence="1 3">Belongs to the enoyl-CoA hydratase/isomerase family.</text>
</comment>
<evidence type="ECO:0000313" key="5">
    <source>
        <dbReference type="Proteomes" id="UP000256941"/>
    </source>
</evidence>
<dbReference type="PROSITE" id="PS00166">
    <property type="entry name" value="ENOYL_COA_HYDRATASE"/>
    <property type="match status" value="1"/>
</dbReference>
<dbReference type="AlphaFoldDB" id="A0A3D9XUB7"/>
<reference evidence="4 5" key="1">
    <citation type="submission" date="2018-08" db="EMBL/GenBank/DDBJ databases">
        <title>Genomic Encyclopedia of Archaeal and Bacterial Type Strains, Phase II (KMG-II): from individual species to whole genera.</title>
        <authorList>
            <person name="Goeker M."/>
        </authorList>
    </citation>
    <scope>NUCLEOTIDE SEQUENCE [LARGE SCALE GENOMIC DNA]</scope>
    <source>
        <strain evidence="4 5">DSM 17099</strain>
    </source>
</reference>
<comment type="caution">
    <text evidence="4">The sequence shown here is derived from an EMBL/GenBank/DDBJ whole genome shotgun (WGS) entry which is preliminary data.</text>
</comment>
<dbReference type="FunFam" id="1.10.12.10:FF:000001">
    <property type="entry name" value="Probable enoyl-CoA hydratase, mitochondrial"/>
    <property type="match status" value="1"/>
</dbReference>
<dbReference type="InterPro" id="IPR018376">
    <property type="entry name" value="Enoyl-CoA_hyd/isom_CS"/>
</dbReference>
<dbReference type="Gene3D" id="3.90.226.10">
    <property type="entry name" value="2-enoyl-CoA Hydratase, Chain A, domain 1"/>
    <property type="match status" value="1"/>
</dbReference>
<dbReference type="CDD" id="cd06558">
    <property type="entry name" value="crotonase-like"/>
    <property type="match status" value="1"/>
</dbReference>
<dbReference type="Proteomes" id="UP000256941">
    <property type="component" value="Unassembled WGS sequence"/>
</dbReference>
<dbReference type="SUPFAM" id="SSF52096">
    <property type="entry name" value="ClpP/crotonase"/>
    <property type="match status" value="1"/>
</dbReference>
<name>A0A3D9XUB7_PARVE</name>
<keyword evidence="2" id="KW-0456">Lyase</keyword>
<dbReference type="EMBL" id="QTUJ01000001">
    <property type="protein sequence ID" value="REF73311.1"/>
    <property type="molecule type" value="Genomic_DNA"/>
</dbReference>
<accession>A0A3D9XUB7</accession>
<protein>
    <submittedName>
        <fullName evidence="4">Short chain enoyl-CoA hydratase</fullName>
    </submittedName>
</protein>
<proteinExistence type="inferred from homology"/>
<gene>
    <name evidence="4" type="ORF">BDD41_1861</name>
</gene>
<evidence type="ECO:0000256" key="3">
    <source>
        <dbReference type="RuleBase" id="RU003707"/>
    </source>
</evidence>
<evidence type="ECO:0000313" key="4">
    <source>
        <dbReference type="EMBL" id="REF73311.1"/>
    </source>
</evidence>